<keyword evidence="1" id="KW-0929">Antimicrobial</keyword>
<dbReference type="CDD" id="cd16903">
    <property type="entry name" value="pesticin_lyz-like"/>
    <property type="match status" value="1"/>
</dbReference>
<dbReference type="Pfam" id="PF16754">
    <property type="entry name" value="Pesticin"/>
    <property type="match status" value="1"/>
</dbReference>
<dbReference type="InterPro" id="IPR002048">
    <property type="entry name" value="EF_hand_dom"/>
</dbReference>
<evidence type="ECO:0000313" key="4">
    <source>
        <dbReference type="EMBL" id="NWE13866.1"/>
    </source>
</evidence>
<name>A0A7Y8EFT2_9PSED</name>
<dbReference type="InterPro" id="IPR023347">
    <property type="entry name" value="Lysozyme_dom_sf"/>
</dbReference>
<dbReference type="RefSeq" id="WP_177077890.1">
    <property type="nucleotide sequence ID" value="NZ_JACARG010000023.1"/>
</dbReference>
<accession>A0A7Y8EFT2</accession>
<proteinExistence type="predicted"/>
<keyword evidence="2" id="KW-0081">Bacteriolytic enzyme</keyword>
<dbReference type="AlphaFoldDB" id="A0A7Y8EFT2"/>
<dbReference type="Gene3D" id="1.10.530.40">
    <property type="match status" value="1"/>
</dbReference>
<dbReference type="PROSITE" id="PS00018">
    <property type="entry name" value="EF_HAND_1"/>
    <property type="match status" value="1"/>
</dbReference>
<dbReference type="EMBL" id="JACARG010000023">
    <property type="protein sequence ID" value="NWE13866.1"/>
    <property type="molecule type" value="Genomic_DNA"/>
</dbReference>
<dbReference type="GO" id="GO:0031640">
    <property type="term" value="P:killing of cells of another organism"/>
    <property type="evidence" value="ECO:0007669"/>
    <property type="project" value="UniProtKB-KW"/>
</dbReference>
<dbReference type="InterPro" id="IPR018247">
    <property type="entry name" value="EF_Hand_1_Ca_BS"/>
</dbReference>
<gene>
    <name evidence="4" type="ORF">HX822_13040</name>
</gene>
<sequence length="397" mass="44953">MLLKCNWYRLEGLLHDANGTLLSGWVREEVGVTPWVSPWSWEGYDVIFNYDSPRQALASFFRAANRFSEEQLERHGRLADFSDTGPMKSRLYDIIDRDRNGKITAEELNDAMKLPAHVQSLSQLIIHYESEWRHEPHKWDALDELLGHSGSTPLLNWLAEKERIKQISWWNEVAPGIGLPAHGQVYHLHPVGLVGQFDFKNDLKIIAGKVTFDAEGNDTPGSMHYSRVVHWPGNDLSGVTLGRGYDMGNRTAVEIHKHMTSAGISDSEAKKLSLAHGLKGDAAKEFVRKNKASIAVISMQQQISLFNIIYPDYVKRIIFNYERWTANEADRVSWVDLDPAIQDVLVDFVYQGFTAGPNPMRSGMQNSRATLIAYIEGTPGIKMYEPGRGRAKYLKSK</sequence>
<evidence type="ECO:0000256" key="1">
    <source>
        <dbReference type="ARBA" id="ARBA00022529"/>
    </source>
</evidence>
<evidence type="ECO:0000259" key="3">
    <source>
        <dbReference type="PROSITE" id="PS50222"/>
    </source>
</evidence>
<dbReference type="InterPro" id="IPR031922">
    <property type="entry name" value="Pesticin_C"/>
</dbReference>
<evidence type="ECO:0000256" key="2">
    <source>
        <dbReference type="ARBA" id="ARBA00022638"/>
    </source>
</evidence>
<organism evidence="4 5">
    <name type="scientific">Pseudomonas yamanorum</name>
    <dbReference type="NCBI Taxonomy" id="515393"/>
    <lineage>
        <taxon>Bacteria</taxon>
        <taxon>Pseudomonadati</taxon>
        <taxon>Pseudomonadota</taxon>
        <taxon>Gammaproteobacteria</taxon>
        <taxon>Pseudomonadales</taxon>
        <taxon>Pseudomonadaceae</taxon>
        <taxon>Pseudomonas</taxon>
    </lineage>
</organism>
<evidence type="ECO:0000313" key="5">
    <source>
        <dbReference type="Proteomes" id="UP000531950"/>
    </source>
</evidence>
<dbReference type="GO" id="GO:0003796">
    <property type="term" value="F:lysozyme activity"/>
    <property type="evidence" value="ECO:0007669"/>
    <property type="project" value="InterPro"/>
</dbReference>
<dbReference type="Proteomes" id="UP000531950">
    <property type="component" value="Unassembled WGS sequence"/>
</dbReference>
<feature type="domain" description="EF-hand" evidence="3">
    <location>
        <begin position="90"/>
        <end position="118"/>
    </location>
</feature>
<protein>
    <submittedName>
        <fullName evidence="4">Calcium sensor EFh</fullName>
    </submittedName>
</protein>
<dbReference type="GO" id="GO:0005509">
    <property type="term" value="F:calcium ion binding"/>
    <property type="evidence" value="ECO:0007669"/>
    <property type="project" value="InterPro"/>
</dbReference>
<comment type="caution">
    <text evidence="4">The sequence shown here is derived from an EMBL/GenBank/DDBJ whole genome shotgun (WGS) entry which is preliminary data.</text>
</comment>
<reference evidence="4 5" key="1">
    <citation type="submission" date="2020-04" db="EMBL/GenBank/DDBJ databases">
        <title>Molecular characterization of pseudomonads from Agaricus bisporus reveal novel blotch 2 pathogens in Western Europe.</title>
        <authorList>
            <person name="Taparia T."/>
            <person name="Krijger M."/>
            <person name="Haynes E."/>
            <person name="Elpinstone J.G."/>
            <person name="Noble R."/>
            <person name="Van Der Wolf J."/>
        </authorList>
    </citation>
    <scope>NUCLEOTIDE SEQUENCE [LARGE SCALE GENOMIC DNA]</scope>
    <source>
        <strain evidence="4 5">IPO3782</strain>
    </source>
</reference>
<dbReference type="PROSITE" id="PS50222">
    <property type="entry name" value="EF_HAND_2"/>
    <property type="match status" value="1"/>
</dbReference>
<dbReference type="GO" id="GO:0042742">
    <property type="term" value="P:defense response to bacterium"/>
    <property type="evidence" value="ECO:0007669"/>
    <property type="project" value="UniProtKB-KW"/>
</dbReference>